<accession>A0ABV5QYM0</accession>
<organism evidence="1 2">
    <name type="scientific">Streptomyces roseoviridis</name>
    <dbReference type="NCBI Taxonomy" id="67361"/>
    <lineage>
        <taxon>Bacteria</taxon>
        <taxon>Bacillati</taxon>
        <taxon>Actinomycetota</taxon>
        <taxon>Actinomycetes</taxon>
        <taxon>Kitasatosporales</taxon>
        <taxon>Streptomycetaceae</taxon>
        <taxon>Streptomyces</taxon>
    </lineage>
</organism>
<dbReference type="EMBL" id="JBHMCT010000047">
    <property type="protein sequence ID" value="MFB9558620.1"/>
    <property type="molecule type" value="Genomic_DNA"/>
</dbReference>
<feature type="non-terminal residue" evidence="1">
    <location>
        <position position="1"/>
    </location>
</feature>
<reference evidence="1 2" key="1">
    <citation type="submission" date="2024-09" db="EMBL/GenBank/DDBJ databases">
        <authorList>
            <person name="Sun Q."/>
            <person name="Mori K."/>
        </authorList>
    </citation>
    <scope>NUCLEOTIDE SEQUENCE [LARGE SCALE GENOMIC DNA]</scope>
    <source>
        <strain evidence="1 2">JCM 4414</strain>
    </source>
</reference>
<gene>
    <name evidence="1" type="ORF">ACFFTP_31125</name>
</gene>
<dbReference type="RefSeq" id="WP_382746224.1">
    <property type="nucleotide sequence ID" value="NZ_JBHMCT010000047.1"/>
</dbReference>
<evidence type="ECO:0000313" key="1">
    <source>
        <dbReference type="EMBL" id="MFB9558620.1"/>
    </source>
</evidence>
<dbReference type="Proteomes" id="UP001589716">
    <property type="component" value="Unassembled WGS sequence"/>
</dbReference>
<evidence type="ECO:0008006" key="3">
    <source>
        <dbReference type="Google" id="ProtNLM"/>
    </source>
</evidence>
<sequence>GLATSNLNVRVDRELRARFEAAVEERAEALGYRATITHVVKAWLIEKYDIAPAEKLAEA</sequence>
<name>A0ABV5QYM0_9ACTN</name>
<keyword evidence="2" id="KW-1185">Reference proteome</keyword>
<evidence type="ECO:0000313" key="2">
    <source>
        <dbReference type="Proteomes" id="UP001589716"/>
    </source>
</evidence>
<protein>
    <recommendedName>
        <fullName evidence="3">CopG family transcriptional regulator</fullName>
    </recommendedName>
</protein>
<proteinExistence type="predicted"/>
<comment type="caution">
    <text evidence="1">The sequence shown here is derived from an EMBL/GenBank/DDBJ whole genome shotgun (WGS) entry which is preliminary data.</text>
</comment>